<keyword evidence="1" id="KW-1133">Transmembrane helix</keyword>
<evidence type="ECO:0000256" key="1">
    <source>
        <dbReference type="SAM" id="Phobius"/>
    </source>
</evidence>
<dbReference type="Proteomes" id="UP001620626">
    <property type="component" value="Unassembled WGS sequence"/>
</dbReference>
<keyword evidence="3" id="KW-1185">Reference proteome</keyword>
<keyword evidence="1" id="KW-0812">Transmembrane</keyword>
<reference evidence="2 3" key="1">
    <citation type="submission" date="2024-10" db="EMBL/GenBank/DDBJ databases">
        <authorList>
            <person name="Kim D."/>
        </authorList>
    </citation>
    <scope>NUCLEOTIDE SEQUENCE [LARGE SCALE GENOMIC DNA]</scope>
    <source>
        <strain evidence="2">BH-2024</strain>
    </source>
</reference>
<dbReference type="EMBL" id="JBICBT010000817">
    <property type="protein sequence ID" value="KAL3099172.1"/>
    <property type="molecule type" value="Genomic_DNA"/>
</dbReference>
<sequence length="369" mass="40506">MVWSVAALDLDLLTYWMLIGLAYAGAALSAQRGARPVSACPTCAVARPASAGARLLCAIVRAPLRSLLWRPVAAQLLVSALSTRVYVHNRAGALYLCRIFDFLGTFLIIRFGANFLNNTNIAGGNKEETQRRRGRVAIWVLLVTANPHKGPLAFSASLSWLEFGNIEWDPWALFLAPLLALAQAVHILLLKQAQLAFFAALGMPNGNNGCECCEHGTHPHHRPRVALPDETFEWFALCYLVAVGTLLAPTALHSYANSVVPYDASWESIDYLLMGMSVVFMSGFKYSELWLISRLEPHQFCALEHSKYFMASIGQWFLQNMAHATVFAAVGKALFVVSALRYWLRADEMDAVGGARAKEKCGPKSSFAG</sequence>
<dbReference type="AlphaFoldDB" id="A0ABD2K8D9"/>
<keyword evidence="1" id="KW-0472">Membrane</keyword>
<feature type="transmembrane region" description="Helical" evidence="1">
    <location>
        <begin position="234"/>
        <end position="256"/>
    </location>
</feature>
<feature type="transmembrane region" description="Helical" evidence="1">
    <location>
        <begin position="93"/>
        <end position="116"/>
    </location>
</feature>
<evidence type="ECO:0000313" key="2">
    <source>
        <dbReference type="EMBL" id="KAL3099172.1"/>
    </source>
</evidence>
<protein>
    <submittedName>
        <fullName evidence="2">Uncharacterized protein</fullName>
    </submittedName>
</protein>
<feature type="transmembrane region" description="Helical" evidence="1">
    <location>
        <begin position="171"/>
        <end position="190"/>
    </location>
</feature>
<proteinExistence type="predicted"/>
<feature type="transmembrane region" description="Helical" evidence="1">
    <location>
        <begin position="12"/>
        <end position="30"/>
    </location>
</feature>
<accession>A0ABD2K8D9</accession>
<name>A0ABD2K8D9_9BILA</name>
<organism evidence="2 3">
    <name type="scientific">Heterodera trifolii</name>
    <dbReference type="NCBI Taxonomy" id="157864"/>
    <lineage>
        <taxon>Eukaryota</taxon>
        <taxon>Metazoa</taxon>
        <taxon>Ecdysozoa</taxon>
        <taxon>Nematoda</taxon>
        <taxon>Chromadorea</taxon>
        <taxon>Rhabditida</taxon>
        <taxon>Tylenchina</taxon>
        <taxon>Tylenchomorpha</taxon>
        <taxon>Tylenchoidea</taxon>
        <taxon>Heteroderidae</taxon>
        <taxon>Heteroderinae</taxon>
        <taxon>Heterodera</taxon>
    </lineage>
</organism>
<evidence type="ECO:0000313" key="3">
    <source>
        <dbReference type="Proteomes" id="UP001620626"/>
    </source>
</evidence>
<gene>
    <name evidence="2" type="ORF">niasHT_025720</name>
</gene>
<comment type="caution">
    <text evidence="2">The sequence shown here is derived from an EMBL/GenBank/DDBJ whole genome shotgun (WGS) entry which is preliminary data.</text>
</comment>